<evidence type="ECO:0000256" key="1">
    <source>
        <dbReference type="ARBA" id="ARBA00022741"/>
    </source>
</evidence>
<dbReference type="SMART" id="SM00382">
    <property type="entry name" value="AAA"/>
    <property type="match status" value="1"/>
</dbReference>
<dbReference type="Pfam" id="PF00005">
    <property type="entry name" value="ABC_tran"/>
    <property type="match status" value="1"/>
</dbReference>
<organism evidence="5 6">
    <name type="scientific">Cylindrobasidium torrendii FP15055 ss-10</name>
    <dbReference type="NCBI Taxonomy" id="1314674"/>
    <lineage>
        <taxon>Eukaryota</taxon>
        <taxon>Fungi</taxon>
        <taxon>Dikarya</taxon>
        <taxon>Basidiomycota</taxon>
        <taxon>Agaricomycotina</taxon>
        <taxon>Agaricomycetes</taxon>
        <taxon>Agaricomycetidae</taxon>
        <taxon>Agaricales</taxon>
        <taxon>Marasmiineae</taxon>
        <taxon>Physalacriaceae</taxon>
        <taxon>Cylindrobasidium</taxon>
    </lineage>
</organism>
<dbReference type="InterPro" id="IPR003593">
    <property type="entry name" value="AAA+_ATPase"/>
</dbReference>
<dbReference type="STRING" id="1314674.A0A0D7BST8"/>
<dbReference type="EMBL" id="KN880435">
    <property type="protein sequence ID" value="KIY73618.1"/>
    <property type="molecule type" value="Genomic_DNA"/>
</dbReference>
<keyword evidence="2" id="KW-0067">ATP-binding</keyword>
<dbReference type="InterPro" id="IPR003439">
    <property type="entry name" value="ABC_transporter-like_ATP-bd"/>
</dbReference>
<evidence type="ECO:0000256" key="3">
    <source>
        <dbReference type="ARBA" id="ARBA00024363"/>
    </source>
</evidence>
<dbReference type="SUPFAM" id="SSF52540">
    <property type="entry name" value="P-loop containing nucleoside triphosphate hydrolases"/>
    <property type="match status" value="1"/>
</dbReference>
<protein>
    <submittedName>
        <fullName evidence="5">p-loop containing nucleoside triphosphate hydrolase protein</fullName>
    </submittedName>
</protein>
<gene>
    <name evidence="5" type="ORF">CYLTODRAFT_220764</name>
</gene>
<dbReference type="Proteomes" id="UP000054007">
    <property type="component" value="Unassembled WGS sequence"/>
</dbReference>
<dbReference type="GO" id="GO:0005524">
    <property type="term" value="F:ATP binding"/>
    <property type="evidence" value="ECO:0007669"/>
    <property type="project" value="UniProtKB-KW"/>
</dbReference>
<accession>A0A0D7BST8</accession>
<keyword evidence="6" id="KW-1185">Reference proteome</keyword>
<proteinExistence type="inferred from homology"/>
<name>A0A0D7BST8_9AGAR</name>
<evidence type="ECO:0000256" key="2">
    <source>
        <dbReference type="ARBA" id="ARBA00022840"/>
    </source>
</evidence>
<feature type="domain" description="ABC transporter" evidence="4">
    <location>
        <begin position="174"/>
        <end position="447"/>
    </location>
</feature>
<sequence length="460" mass="51382">MSMLAESSLYDFVFIYYSRNQAYLRVRAILHMMNDPAQLIEHGLGPYVLEEYQHARKAVGSLSDEHPYVQAYENPDPFLTFFARVGSDLPMLYGTYLVLTEPSSISVAQFSIMQRSASVLSSSITEIISSASTFRDRCHSIKELYRAEISVGVMKDGAVAYPDPIHEEMGGMAIEVRNLHFSYPEAATTTPTLHDINFSIKPGQLVVIVGANGSGKSTILKLLTRVYDPDAASGPDSILVDERPISEYRLGDLRRATSMLNQDHELYPLSLRENIGLGYVEKHNDLALIQRAIELGGASHCIEKLKDGMETKMDEESYSDKWDLPAEEEHPLNVELAGLPTAPTLSGGEKQRIVASRTFMRFMSGKTRLVAVDEPTSAFDAAGEQALFDNLLSMREGKTMIVVTHRFGTLTRQADFIICMKDGTIKERGSHNELMKLDGEYANLYNIQARAFVDDEKKER</sequence>
<dbReference type="GO" id="GO:0042626">
    <property type="term" value="F:ATPase-coupled transmembrane transporter activity"/>
    <property type="evidence" value="ECO:0007669"/>
    <property type="project" value="TreeGrafter"/>
</dbReference>
<dbReference type="Gene3D" id="3.40.50.300">
    <property type="entry name" value="P-loop containing nucleotide triphosphate hydrolases"/>
    <property type="match status" value="1"/>
</dbReference>
<dbReference type="OrthoDB" id="6500128at2759"/>
<dbReference type="InterPro" id="IPR039421">
    <property type="entry name" value="Type_1_exporter"/>
</dbReference>
<evidence type="ECO:0000259" key="4">
    <source>
        <dbReference type="PROSITE" id="PS50893"/>
    </source>
</evidence>
<dbReference type="PANTHER" id="PTHR24221:SF654">
    <property type="entry name" value="ATP-BINDING CASSETTE SUB-FAMILY B MEMBER 6"/>
    <property type="match status" value="1"/>
</dbReference>
<dbReference type="InterPro" id="IPR027417">
    <property type="entry name" value="P-loop_NTPase"/>
</dbReference>
<reference evidence="5 6" key="1">
    <citation type="journal article" date="2015" name="Fungal Genet. Biol.">
        <title>Evolution of novel wood decay mechanisms in Agaricales revealed by the genome sequences of Fistulina hepatica and Cylindrobasidium torrendii.</title>
        <authorList>
            <person name="Floudas D."/>
            <person name="Held B.W."/>
            <person name="Riley R."/>
            <person name="Nagy L.G."/>
            <person name="Koehler G."/>
            <person name="Ransdell A.S."/>
            <person name="Younus H."/>
            <person name="Chow J."/>
            <person name="Chiniquy J."/>
            <person name="Lipzen A."/>
            <person name="Tritt A."/>
            <person name="Sun H."/>
            <person name="Haridas S."/>
            <person name="LaButti K."/>
            <person name="Ohm R.A."/>
            <person name="Kues U."/>
            <person name="Blanchette R.A."/>
            <person name="Grigoriev I.V."/>
            <person name="Minto R.E."/>
            <person name="Hibbett D.S."/>
        </authorList>
    </citation>
    <scope>NUCLEOTIDE SEQUENCE [LARGE SCALE GENOMIC DNA]</scope>
    <source>
        <strain evidence="5 6">FP15055 ss-10</strain>
    </source>
</reference>
<dbReference type="PANTHER" id="PTHR24221">
    <property type="entry name" value="ATP-BINDING CASSETTE SUB-FAMILY B"/>
    <property type="match status" value="1"/>
</dbReference>
<evidence type="ECO:0000313" key="5">
    <source>
        <dbReference type="EMBL" id="KIY73618.1"/>
    </source>
</evidence>
<dbReference type="PROSITE" id="PS50893">
    <property type="entry name" value="ABC_TRANSPORTER_2"/>
    <property type="match status" value="1"/>
</dbReference>
<keyword evidence="1" id="KW-0547">Nucleotide-binding</keyword>
<keyword evidence="5" id="KW-0378">Hydrolase</keyword>
<dbReference type="AlphaFoldDB" id="A0A0D7BST8"/>
<dbReference type="GO" id="GO:0016887">
    <property type="term" value="F:ATP hydrolysis activity"/>
    <property type="evidence" value="ECO:0007669"/>
    <property type="project" value="InterPro"/>
</dbReference>
<comment type="similarity">
    <text evidence="3">Belongs to the ABC transporter superfamily. ABCB family. Heavy Metal importer (TC 3.A.1.210) subfamily.</text>
</comment>
<evidence type="ECO:0000313" key="6">
    <source>
        <dbReference type="Proteomes" id="UP000054007"/>
    </source>
</evidence>